<dbReference type="RefSeq" id="WP_047805593.1">
    <property type="nucleotide sequence ID" value="NZ_CP011805.1"/>
</dbReference>
<dbReference type="InterPro" id="IPR057326">
    <property type="entry name" value="KR_dom"/>
</dbReference>
<dbReference type="FunFam" id="3.40.50.720:FF:000084">
    <property type="entry name" value="Short-chain dehydrogenase reductase"/>
    <property type="match status" value="1"/>
</dbReference>
<dbReference type="Pfam" id="PF13561">
    <property type="entry name" value="adh_short_C2"/>
    <property type="match status" value="1"/>
</dbReference>
<dbReference type="InterPro" id="IPR002347">
    <property type="entry name" value="SDR_fam"/>
</dbReference>
<evidence type="ECO:0000313" key="5">
    <source>
        <dbReference type="Proteomes" id="UP000037643"/>
    </source>
</evidence>
<dbReference type="NCBIfam" id="NF005681">
    <property type="entry name" value="PRK07478.1"/>
    <property type="match status" value="1"/>
</dbReference>
<organism evidence="4 5">
    <name type="scientific">Pelagerythrobacter marensis</name>
    <dbReference type="NCBI Taxonomy" id="543877"/>
    <lineage>
        <taxon>Bacteria</taxon>
        <taxon>Pseudomonadati</taxon>
        <taxon>Pseudomonadota</taxon>
        <taxon>Alphaproteobacteria</taxon>
        <taxon>Sphingomonadales</taxon>
        <taxon>Erythrobacteraceae</taxon>
        <taxon>Pelagerythrobacter</taxon>
    </lineage>
</organism>
<dbReference type="PANTHER" id="PTHR43669:SF3">
    <property type="entry name" value="ALCOHOL DEHYDROGENASE, PUTATIVE (AFU_ORTHOLOGUE AFUA_3G03445)-RELATED"/>
    <property type="match status" value="1"/>
</dbReference>
<evidence type="ECO:0000313" key="4">
    <source>
        <dbReference type="EMBL" id="AKM06419.1"/>
    </source>
</evidence>
<dbReference type="InterPro" id="IPR036291">
    <property type="entry name" value="NAD(P)-bd_dom_sf"/>
</dbReference>
<keyword evidence="2" id="KW-0560">Oxidoreductase</keyword>
<feature type="domain" description="Ketoreductase" evidence="3">
    <location>
        <begin position="7"/>
        <end position="206"/>
    </location>
</feature>
<dbReference type="SUPFAM" id="SSF51735">
    <property type="entry name" value="NAD(P)-binding Rossmann-fold domains"/>
    <property type="match status" value="1"/>
</dbReference>
<dbReference type="PRINTS" id="PR00081">
    <property type="entry name" value="GDHRDH"/>
</dbReference>
<reference evidence="4 5" key="1">
    <citation type="submission" date="2015-06" db="EMBL/GenBank/DDBJ databases">
        <authorList>
            <person name="Kim K.M."/>
        </authorList>
    </citation>
    <scope>NUCLEOTIDE SEQUENCE [LARGE SCALE GENOMIC DNA]</scope>
    <source>
        <strain evidence="4 5">KCTC 22370</strain>
    </source>
</reference>
<protein>
    <submittedName>
        <fullName evidence="4">Short chain dehydrogenase</fullName>
    </submittedName>
</protein>
<keyword evidence="5" id="KW-1185">Reference proteome</keyword>
<dbReference type="AlphaFoldDB" id="A0A0G3X729"/>
<sequence length="254" mass="25628">MALLHDKSIIITGASSGIGRAAARIFAAQGARLVLVARRADMLEEVATEIVQQGGAAVSCPGDVTAAQCHARAVEVALERYGQLDGAFNNAGIVGAMKPLADLSDDDWSQTLAVNLTAAFLATRAQVPALLANGGGSLVFTSTFVGSSVGMPAMGAYGSAKAGLGGLVKSIVADYGHRAIRANALMAGGTDTPAAGTDEAKAWAAGLHPVRRIAQPEEIANAALFLLSDLSRFVIGSALWADGGNSATKVAAGD</sequence>
<evidence type="ECO:0000256" key="1">
    <source>
        <dbReference type="ARBA" id="ARBA00006484"/>
    </source>
</evidence>
<dbReference type="Gene3D" id="3.40.50.720">
    <property type="entry name" value="NAD(P)-binding Rossmann-like Domain"/>
    <property type="match status" value="1"/>
</dbReference>
<dbReference type="KEGG" id="amx:AM2010_331"/>
<dbReference type="GO" id="GO:0016491">
    <property type="term" value="F:oxidoreductase activity"/>
    <property type="evidence" value="ECO:0007669"/>
    <property type="project" value="UniProtKB-KW"/>
</dbReference>
<evidence type="ECO:0000256" key="2">
    <source>
        <dbReference type="ARBA" id="ARBA00023002"/>
    </source>
</evidence>
<evidence type="ECO:0000259" key="3">
    <source>
        <dbReference type="SMART" id="SM00822"/>
    </source>
</evidence>
<proteinExistence type="inferred from homology"/>
<accession>A0A0G3X729</accession>
<dbReference type="OrthoDB" id="7170719at2"/>
<dbReference type="SMART" id="SM00822">
    <property type="entry name" value="PKS_KR"/>
    <property type="match status" value="1"/>
</dbReference>
<dbReference type="Proteomes" id="UP000037643">
    <property type="component" value="Chromosome"/>
</dbReference>
<dbReference type="CDD" id="cd05233">
    <property type="entry name" value="SDR_c"/>
    <property type="match status" value="1"/>
</dbReference>
<dbReference type="PANTHER" id="PTHR43669">
    <property type="entry name" value="5-KETO-D-GLUCONATE 5-REDUCTASE"/>
    <property type="match status" value="1"/>
</dbReference>
<dbReference type="PATRIC" id="fig|543877.4.peg.333"/>
<gene>
    <name evidence="4" type="ORF">AM2010_331</name>
</gene>
<comment type="similarity">
    <text evidence="1">Belongs to the short-chain dehydrogenases/reductases (SDR) family.</text>
</comment>
<name>A0A0G3X729_9SPHN</name>
<dbReference type="STRING" id="543877.AM2010_331"/>
<dbReference type="EMBL" id="CP011805">
    <property type="protein sequence ID" value="AKM06419.1"/>
    <property type="molecule type" value="Genomic_DNA"/>
</dbReference>